<proteinExistence type="predicted"/>
<keyword evidence="1" id="KW-0732">Signal</keyword>
<feature type="chain" id="PRO_5035325694" evidence="1">
    <location>
        <begin position="21"/>
        <end position="443"/>
    </location>
</feature>
<sequence length="443" mass="48382">MSLFLVCGLMLIGFVPVSEAQTGLQQEVRTGDQLVPDLHRARAQMIDFSAAMEDGLQQYLELNRPNVSDDPYYHLHLDMMRKARNAFVQARHLLPAASDEDIEKLRVSFAQMPQLLPATTTQAIRIRPVRRRSAVWMRLETGSVCNGDQYSETSSGAEAIIGLDFGWVSGMVSGFLELFTVEHNTVDPYPGTIPTPDFTAYDAGLTGAAQCTEAQALLDLIYDLIPDTIGDVSVGVSVGLEISVGKDIPNPLKTGFAILSSVNKLICVRMDLANALGDDCNLNASFDIIGTKLEMIASDIAIHDARLVAHDNAMMVQHTEIIDLINSRADAIDAALLRQLEFLELFRGLTVQMAIEKNMLDDGNDVISLFELPAGVSDPGGIDGTGIELVREIVREAIENSRAAGLPVFQADSQFERGDADLADGDYRNAFDNYRQAYISAVK</sequence>
<feature type="signal peptide" evidence="1">
    <location>
        <begin position="1"/>
        <end position="20"/>
    </location>
</feature>
<gene>
    <name evidence="2" type="ORF">IFK94_04885</name>
</gene>
<dbReference type="EMBL" id="JACXWD010000010">
    <property type="protein sequence ID" value="MBD3867445.1"/>
    <property type="molecule type" value="Genomic_DNA"/>
</dbReference>
<evidence type="ECO:0000256" key="1">
    <source>
        <dbReference type="SAM" id="SignalP"/>
    </source>
</evidence>
<evidence type="ECO:0000313" key="3">
    <source>
        <dbReference type="Proteomes" id="UP000648239"/>
    </source>
</evidence>
<evidence type="ECO:0000313" key="2">
    <source>
        <dbReference type="EMBL" id="MBD3867445.1"/>
    </source>
</evidence>
<comment type="caution">
    <text evidence="2">The sequence shown here is derived from an EMBL/GenBank/DDBJ whole genome shotgun (WGS) entry which is preliminary data.</text>
</comment>
<accession>A0A8J6Y5G7</accession>
<organism evidence="2 3">
    <name type="scientific">Candidatus Polarisedimenticola svalbardensis</name>
    <dbReference type="NCBI Taxonomy" id="2886004"/>
    <lineage>
        <taxon>Bacteria</taxon>
        <taxon>Pseudomonadati</taxon>
        <taxon>Acidobacteriota</taxon>
        <taxon>Candidatus Polarisedimenticolia</taxon>
        <taxon>Candidatus Polarisedimenticolales</taxon>
        <taxon>Candidatus Polarisedimenticolaceae</taxon>
        <taxon>Candidatus Polarisedimenticola</taxon>
    </lineage>
</organism>
<reference evidence="2 3" key="1">
    <citation type="submission" date="2020-08" db="EMBL/GenBank/DDBJ databases">
        <title>Acidobacteriota in marine sediments use diverse sulfur dissimilation pathways.</title>
        <authorList>
            <person name="Wasmund K."/>
        </authorList>
    </citation>
    <scope>NUCLEOTIDE SEQUENCE [LARGE SCALE GENOMIC DNA]</scope>
    <source>
        <strain evidence="2">MAG AM4</strain>
    </source>
</reference>
<dbReference type="Proteomes" id="UP000648239">
    <property type="component" value="Unassembled WGS sequence"/>
</dbReference>
<name>A0A8J6Y5G7_9BACT</name>
<dbReference type="AlphaFoldDB" id="A0A8J6Y5G7"/>
<protein>
    <submittedName>
        <fullName evidence="2">Uncharacterized protein</fullName>
    </submittedName>
</protein>